<feature type="compositionally biased region" description="Basic and acidic residues" evidence="8">
    <location>
        <begin position="116"/>
        <end position="141"/>
    </location>
</feature>
<dbReference type="PANTHER" id="PTHR14398">
    <property type="entry name" value="RNA RECOGNITION RRM/RNP DOMAIN"/>
    <property type="match status" value="1"/>
</dbReference>
<dbReference type="FunFam" id="3.30.70.330:FF:000124">
    <property type="entry name" value="RNA-binding protein 26 isoform X3"/>
    <property type="match status" value="1"/>
</dbReference>
<keyword evidence="3" id="KW-0862">Zinc</keyword>
<name>A0A672QFS2_SINGR</name>
<dbReference type="SMART" id="SM00360">
    <property type="entry name" value="RRM"/>
    <property type="match status" value="2"/>
</dbReference>
<feature type="compositionally biased region" description="Basic and acidic residues" evidence="8">
    <location>
        <begin position="154"/>
        <end position="170"/>
    </location>
</feature>
<evidence type="ECO:0000256" key="6">
    <source>
        <dbReference type="ARBA" id="ARBA00043866"/>
    </source>
</evidence>
<protein>
    <submittedName>
        <fullName evidence="10">RNA binding motif protein 26</fullName>
    </submittedName>
</protein>
<evidence type="ECO:0000256" key="3">
    <source>
        <dbReference type="ARBA" id="ARBA00022833"/>
    </source>
</evidence>
<keyword evidence="4 7" id="KW-0694">RNA-binding</keyword>
<keyword evidence="11" id="KW-1185">Reference proteome</keyword>
<dbReference type="Gene3D" id="1.20.1390.10">
    <property type="entry name" value="PWI domain"/>
    <property type="match status" value="1"/>
</dbReference>
<evidence type="ECO:0000256" key="5">
    <source>
        <dbReference type="ARBA" id="ARBA00023054"/>
    </source>
</evidence>
<feature type="domain" description="RRM" evidence="9">
    <location>
        <begin position="292"/>
        <end position="366"/>
    </location>
</feature>
<evidence type="ECO:0000256" key="8">
    <source>
        <dbReference type="SAM" id="MobiDB-lite"/>
    </source>
</evidence>
<feature type="compositionally biased region" description="Basic residues" evidence="8">
    <location>
        <begin position="603"/>
        <end position="619"/>
    </location>
</feature>
<sequence length="749" mass="85236">MIIENLDALKTWLSKTLEPICDADPSALAKYVVALVKKDKSEKELKALCIDQLDVFLQKETQIFVDKLFEAVNAKSYLPQPEQPTSASRTETHQPTLLTILIFSLLFQLNYRRVDDHKKDDRSRKREYDRNPPRRESYRERYNRRRERSRSRSWSKDRTRDRDRERDRSRSRTRSRSRSRGEASLYFNSFEPEVYNPEAPSMTSRPIYRHRVNAQRPNLIGLTMGEVDLPPREKMLNSNSARIVLESDSRKRGAGMHDGTIPAKKPWFDKPNFNKPNHHSFHRRVPYSSANAKLAIRQIPPELNNISKLNEHFSKFGTIVNLQVAYNNDPEGALIQFASPEEAKRAMQSTEAVLNNRFIRVHWHREDAVEHTHTTPHPEPVVTTPKQSVKDRLGPLPSAHPEPSHDPGGAPQVNASVKERLGLSKPAGFGGKVFSTSTGLTKTVYNPAALKAGQKGALFGSAAVSAEDALKRKREAMRLQHDVRKKKQEILEKHIQTQKLLISKLEKNRSMKAEDKALIMQTLTTFTNSITKLQEEMKGLSSTNALKTTLKSKAQAQKELLDTELDLYKKMQAGEDTAELKIKYTQLQLEAAKRGLLTPGRGRGAHGRGRGGLRSRGRGRGVPTHAVVDHRPRALEIGGFTEADRVDLLPHFAQYGEIEDCQMEDSSLSAIITYKTRAEAERAAIHGVRLNNQELRLAWHKPTASLNTTDPDEVEPEDEEFPEDSFVDDSLLQDDDEEEDDNESRSWRR</sequence>
<feature type="region of interest" description="Disordered" evidence="8">
    <location>
        <begin position="703"/>
        <end position="749"/>
    </location>
</feature>
<reference evidence="10" key="1">
    <citation type="submission" date="2025-08" db="UniProtKB">
        <authorList>
            <consortium name="Ensembl"/>
        </authorList>
    </citation>
    <scope>IDENTIFICATION</scope>
</reference>
<dbReference type="InterPro" id="IPR000504">
    <property type="entry name" value="RRM_dom"/>
</dbReference>
<feature type="compositionally biased region" description="Basic residues" evidence="8">
    <location>
        <begin position="142"/>
        <end position="153"/>
    </location>
</feature>
<dbReference type="PANTHER" id="PTHR14398:SF2">
    <property type="entry name" value="RNA-BINDING PROTEIN 26"/>
    <property type="match status" value="1"/>
</dbReference>
<gene>
    <name evidence="10" type="primary">rbm26</name>
</gene>
<proteinExistence type="predicted"/>
<feature type="region of interest" description="Disordered" evidence="8">
    <location>
        <begin position="251"/>
        <end position="270"/>
    </location>
</feature>
<feature type="region of interest" description="Disordered" evidence="8">
    <location>
        <begin position="116"/>
        <end position="181"/>
    </location>
</feature>
<dbReference type="InterPro" id="IPR012677">
    <property type="entry name" value="Nucleotide-bd_a/b_plait_sf"/>
</dbReference>
<evidence type="ECO:0000313" key="11">
    <source>
        <dbReference type="Proteomes" id="UP000472262"/>
    </source>
</evidence>
<reference evidence="10" key="2">
    <citation type="submission" date="2025-09" db="UniProtKB">
        <authorList>
            <consortium name="Ensembl"/>
        </authorList>
    </citation>
    <scope>IDENTIFICATION</scope>
</reference>
<keyword evidence="5" id="KW-0175">Coiled coil</keyword>
<dbReference type="InterPro" id="IPR035979">
    <property type="entry name" value="RBD_domain_sf"/>
</dbReference>
<dbReference type="InterPro" id="IPR039511">
    <property type="entry name" value="RBM26-like_RRM2"/>
</dbReference>
<dbReference type="InterPro" id="IPR045137">
    <property type="entry name" value="RBM26/27"/>
</dbReference>
<feature type="region of interest" description="Disordered" evidence="8">
    <location>
        <begin position="597"/>
        <end position="624"/>
    </location>
</feature>
<evidence type="ECO:0000256" key="1">
    <source>
        <dbReference type="ARBA" id="ARBA00022723"/>
    </source>
</evidence>
<dbReference type="Pfam" id="PF01480">
    <property type="entry name" value="PWI"/>
    <property type="match status" value="1"/>
</dbReference>
<dbReference type="GO" id="GO:0008270">
    <property type="term" value="F:zinc ion binding"/>
    <property type="evidence" value="ECO:0007669"/>
    <property type="project" value="UniProtKB-KW"/>
</dbReference>
<evidence type="ECO:0000259" key="9">
    <source>
        <dbReference type="PROSITE" id="PS50102"/>
    </source>
</evidence>
<dbReference type="CDD" id="cd12258">
    <property type="entry name" value="RRM2_RBM26_like"/>
    <property type="match status" value="1"/>
</dbReference>
<feature type="compositionally biased region" description="Acidic residues" evidence="8">
    <location>
        <begin position="710"/>
        <end position="742"/>
    </location>
</feature>
<dbReference type="Gene3D" id="3.30.70.330">
    <property type="match status" value="2"/>
</dbReference>
<dbReference type="GO" id="GO:0005634">
    <property type="term" value="C:nucleus"/>
    <property type="evidence" value="ECO:0007669"/>
    <property type="project" value="TreeGrafter"/>
</dbReference>
<organism evidence="10 11">
    <name type="scientific">Sinocyclocheilus grahami</name>
    <name type="common">Dianchi golden-line fish</name>
    <name type="synonym">Barbus grahami</name>
    <dbReference type="NCBI Taxonomy" id="75366"/>
    <lineage>
        <taxon>Eukaryota</taxon>
        <taxon>Metazoa</taxon>
        <taxon>Chordata</taxon>
        <taxon>Craniata</taxon>
        <taxon>Vertebrata</taxon>
        <taxon>Euteleostomi</taxon>
        <taxon>Actinopterygii</taxon>
        <taxon>Neopterygii</taxon>
        <taxon>Teleostei</taxon>
        <taxon>Ostariophysi</taxon>
        <taxon>Cypriniformes</taxon>
        <taxon>Cyprinidae</taxon>
        <taxon>Cyprininae</taxon>
        <taxon>Sinocyclocheilus</taxon>
    </lineage>
</organism>
<evidence type="ECO:0000256" key="7">
    <source>
        <dbReference type="PROSITE-ProRule" id="PRU00176"/>
    </source>
</evidence>
<evidence type="ECO:0000256" key="4">
    <source>
        <dbReference type="ARBA" id="ARBA00022884"/>
    </source>
</evidence>
<feature type="region of interest" description="Disordered" evidence="8">
    <location>
        <begin position="370"/>
        <end position="413"/>
    </location>
</feature>
<dbReference type="SUPFAM" id="SSF54928">
    <property type="entry name" value="RNA-binding domain, RBD"/>
    <property type="match status" value="2"/>
</dbReference>
<dbReference type="AlphaFoldDB" id="A0A672QFS2"/>
<dbReference type="GO" id="GO:0003723">
    <property type="term" value="F:RNA binding"/>
    <property type="evidence" value="ECO:0007669"/>
    <property type="project" value="UniProtKB-UniRule"/>
</dbReference>
<feature type="domain" description="RRM" evidence="9">
    <location>
        <begin position="633"/>
        <end position="702"/>
    </location>
</feature>
<dbReference type="InterPro" id="IPR002483">
    <property type="entry name" value="PWI_dom"/>
</dbReference>
<dbReference type="Proteomes" id="UP000472262">
    <property type="component" value="Unassembled WGS sequence"/>
</dbReference>
<dbReference type="Ensembl" id="ENSSGRT00000079561.1">
    <property type="protein sequence ID" value="ENSSGRP00000074738.1"/>
    <property type="gene ID" value="ENSSGRG00000037932.1"/>
</dbReference>
<dbReference type="FunFam" id="1.20.1390.10:FF:000001">
    <property type="entry name" value="RNA-binding protein 26 isoform X2"/>
    <property type="match status" value="1"/>
</dbReference>
<comment type="function">
    <text evidence="6">May be involved in the turnover of nuclear polyadenylated (pA+) RNA.</text>
</comment>
<evidence type="ECO:0000313" key="10">
    <source>
        <dbReference type="Ensembl" id="ENSSGRP00000074738.1"/>
    </source>
</evidence>
<accession>A0A672QFS2</accession>
<keyword evidence="1" id="KW-0479">Metal-binding</keyword>
<keyword evidence="2" id="KW-0863">Zinc-finger</keyword>
<dbReference type="Pfam" id="PF00076">
    <property type="entry name" value="RRM_1"/>
    <property type="match status" value="1"/>
</dbReference>
<dbReference type="PROSITE" id="PS50102">
    <property type="entry name" value="RRM"/>
    <property type="match status" value="2"/>
</dbReference>
<evidence type="ECO:0000256" key="2">
    <source>
        <dbReference type="ARBA" id="ARBA00022771"/>
    </source>
</evidence>
<dbReference type="FunFam" id="3.30.70.330:FF:000330">
    <property type="entry name" value="RNA-binding motif protein 26"/>
    <property type="match status" value="1"/>
</dbReference>